<evidence type="ECO:0000256" key="3">
    <source>
        <dbReference type="ARBA" id="ARBA00022553"/>
    </source>
</evidence>
<keyword evidence="2" id="KW-0963">Cytoplasm</keyword>
<name>A0A2J7Q4T0_9NEOP</name>
<protein>
    <recommendedName>
        <fullName evidence="5">PH domain-containing protein</fullName>
    </recommendedName>
</protein>
<dbReference type="GO" id="GO:0005886">
    <property type="term" value="C:plasma membrane"/>
    <property type="evidence" value="ECO:0007669"/>
    <property type="project" value="TreeGrafter"/>
</dbReference>
<dbReference type="InterPro" id="IPR011993">
    <property type="entry name" value="PH-like_dom_sf"/>
</dbReference>
<keyword evidence="7" id="KW-1185">Reference proteome</keyword>
<feature type="compositionally biased region" description="Pro residues" evidence="4">
    <location>
        <begin position="276"/>
        <end position="285"/>
    </location>
</feature>
<proteinExistence type="predicted"/>
<dbReference type="AlphaFoldDB" id="A0A2J7Q4T0"/>
<dbReference type="PANTHER" id="PTHR15129:SF0">
    <property type="entry name" value="SH3 DOMAIN-CONTAINING PROTEIN"/>
    <property type="match status" value="1"/>
</dbReference>
<gene>
    <name evidence="6" type="ORF">B7P43_G04943</name>
</gene>
<dbReference type="SMART" id="SM00233">
    <property type="entry name" value="PH"/>
    <property type="match status" value="1"/>
</dbReference>
<accession>A0A2J7Q4T0</accession>
<dbReference type="InterPro" id="IPR001849">
    <property type="entry name" value="PH_domain"/>
</dbReference>
<dbReference type="OrthoDB" id="243840at2759"/>
<evidence type="ECO:0000256" key="2">
    <source>
        <dbReference type="ARBA" id="ARBA00022490"/>
    </source>
</evidence>
<organism evidence="6 7">
    <name type="scientific">Cryptotermes secundus</name>
    <dbReference type="NCBI Taxonomy" id="105785"/>
    <lineage>
        <taxon>Eukaryota</taxon>
        <taxon>Metazoa</taxon>
        <taxon>Ecdysozoa</taxon>
        <taxon>Arthropoda</taxon>
        <taxon>Hexapoda</taxon>
        <taxon>Insecta</taxon>
        <taxon>Pterygota</taxon>
        <taxon>Neoptera</taxon>
        <taxon>Polyneoptera</taxon>
        <taxon>Dictyoptera</taxon>
        <taxon>Blattodea</taxon>
        <taxon>Blattoidea</taxon>
        <taxon>Termitoidae</taxon>
        <taxon>Kalotermitidae</taxon>
        <taxon>Cryptotermitinae</taxon>
        <taxon>Cryptotermes</taxon>
    </lineage>
</organism>
<dbReference type="InterPro" id="IPR037781">
    <property type="entry name" value="SKAP_fam"/>
</dbReference>
<feature type="domain" description="PH" evidence="5">
    <location>
        <begin position="95"/>
        <end position="197"/>
    </location>
</feature>
<feature type="region of interest" description="Disordered" evidence="4">
    <location>
        <begin position="269"/>
        <end position="293"/>
    </location>
</feature>
<evidence type="ECO:0000256" key="1">
    <source>
        <dbReference type="ARBA" id="ARBA00004496"/>
    </source>
</evidence>
<dbReference type="Pfam" id="PF00169">
    <property type="entry name" value="PH"/>
    <property type="match status" value="1"/>
</dbReference>
<evidence type="ECO:0000313" key="7">
    <source>
        <dbReference type="Proteomes" id="UP000235965"/>
    </source>
</evidence>
<dbReference type="GO" id="GO:0005737">
    <property type="term" value="C:cytoplasm"/>
    <property type="evidence" value="ECO:0007669"/>
    <property type="project" value="UniProtKB-SubCell"/>
</dbReference>
<feature type="region of interest" description="Disordered" evidence="4">
    <location>
        <begin position="496"/>
        <end position="515"/>
    </location>
</feature>
<dbReference type="InParanoid" id="A0A2J7Q4T0"/>
<evidence type="ECO:0000313" key="6">
    <source>
        <dbReference type="EMBL" id="PNF23584.1"/>
    </source>
</evidence>
<dbReference type="SUPFAM" id="SSF50729">
    <property type="entry name" value="PH domain-like"/>
    <property type="match status" value="1"/>
</dbReference>
<dbReference type="Gene3D" id="2.30.29.30">
    <property type="entry name" value="Pleckstrin-homology domain (PH domain)/Phosphotyrosine-binding domain (PTB)"/>
    <property type="match status" value="1"/>
</dbReference>
<keyword evidence="3" id="KW-0597">Phosphoprotein</keyword>
<dbReference type="Proteomes" id="UP000235965">
    <property type="component" value="Unassembled WGS sequence"/>
</dbReference>
<comment type="caution">
    <text evidence="6">The sequence shown here is derived from an EMBL/GenBank/DDBJ whole genome shotgun (WGS) entry which is preliminary data.</text>
</comment>
<dbReference type="PANTHER" id="PTHR15129">
    <property type="entry name" value="SRC-ASSOCIATED ADAPTOR PROTEIN"/>
    <property type="match status" value="1"/>
</dbReference>
<dbReference type="PROSITE" id="PS50003">
    <property type="entry name" value="PH_DOMAIN"/>
    <property type="match status" value="1"/>
</dbReference>
<reference evidence="6 7" key="1">
    <citation type="submission" date="2017-12" db="EMBL/GenBank/DDBJ databases">
        <title>Hemimetabolous genomes reveal molecular basis of termite eusociality.</title>
        <authorList>
            <person name="Harrison M.C."/>
            <person name="Jongepier E."/>
            <person name="Robertson H.M."/>
            <person name="Arning N."/>
            <person name="Bitard-Feildel T."/>
            <person name="Chao H."/>
            <person name="Childers C.P."/>
            <person name="Dinh H."/>
            <person name="Doddapaneni H."/>
            <person name="Dugan S."/>
            <person name="Gowin J."/>
            <person name="Greiner C."/>
            <person name="Han Y."/>
            <person name="Hu H."/>
            <person name="Hughes D.S.T."/>
            <person name="Huylmans A.-K."/>
            <person name="Kemena C."/>
            <person name="Kremer L.P.M."/>
            <person name="Lee S.L."/>
            <person name="Lopez-Ezquerra A."/>
            <person name="Mallet L."/>
            <person name="Monroy-Kuhn J.M."/>
            <person name="Moser A."/>
            <person name="Murali S.C."/>
            <person name="Muzny D.M."/>
            <person name="Otani S."/>
            <person name="Piulachs M.-D."/>
            <person name="Poelchau M."/>
            <person name="Qu J."/>
            <person name="Schaub F."/>
            <person name="Wada-Katsumata A."/>
            <person name="Worley K.C."/>
            <person name="Xie Q."/>
            <person name="Ylla G."/>
            <person name="Poulsen M."/>
            <person name="Gibbs R.A."/>
            <person name="Schal C."/>
            <person name="Richards S."/>
            <person name="Belles X."/>
            <person name="Korb J."/>
            <person name="Bornberg-Bauer E."/>
        </authorList>
    </citation>
    <scope>NUCLEOTIDE SEQUENCE [LARGE SCALE GENOMIC DNA]</scope>
    <source>
        <tissue evidence="6">Whole body</tissue>
    </source>
</reference>
<evidence type="ECO:0000256" key="4">
    <source>
        <dbReference type="SAM" id="MobiDB-lite"/>
    </source>
</evidence>
<evidence type="ECO:0000259" key="5">
    <source>
        <dbReference type="PROSITE" id="PS50003"/>
    </source>
</evidence>
<comment type="subcellular location">
    <subcellularLocation>
        <location evidence="1">Cytoplasm</location>
    </subcellularLocation>
</comment>
<sequence length="515" mass="58615">MDLNKSAIQDLLDDMVQFLGKTLVGESLSRRAEMFRTGLLQRLKHYIEINGNSSNLEEDYEEPPTDVVSRSTSSCSSSGKCEDSFKVTFSSLKKTTVKCGPLWHKRKSIFFNQWPRYWTGIYEHFLLMYASQHDVKPCVSVNIQGFVARPEVSSNKNCKNKDAAFEIVCPGKKDYQFIARTVKDMHQWVAAICQASIQHIRHSDPLFPHCTQYRPVLRDEIYDDAASETQLYGESEDIYELQEPDEEEFYQDISDGCQKNLVLESKPDFEVRPAEKGPPLPPRRCPPSASQDYLSDRDSIYDDVVSNQHSEYLDMAVVGLEGSHTLAESGTDVNKEERCSWVQQNIPIGQTKAQPQLFVKHEVQNDDKEEIYDDVGITEELPKEVNLPILQQKLCVGNVGGIQNRIRELEASSSNGVLPIGGHRPNPKTSKQIQYNISTTYKSVNNSEEDTVSSLPQTPTACHNSKYNISNQIQTDTRTVFKHMRNTQDEAKIFSPRAPFTTERPEIPPRSYLKR</sequence>
<dbReference type="EMBL" id="NEVH01018377">
    <property type="protein sequence ID" value="PNF23584.1"/>
    <property type="molecule type" value="Genomic_DNA"/>
</dbReference>